<proteinExistence type="predicted"/>
<comment type="caution">
    <text evidence="1">The sequence shown here is derived from an EMBL/GenBank/DDBJ whole genome shotgun (WGS) entry which is preliminary data.</text>
</comment>
<gene>
    <name evidence="1" type="ORF">KPH14_011523</name>
</gene>
<organism evidence="1 2">
    <name type="scientific">Odynerus spinipes</name>
    <dbReference type="NCBI Taxonomy" id="1348599"/>
    <lineage>
        <taxon>Eukaryota</taxon>
        <taxon>Metazoa</taxon>
        <taxon>Ecdysozoa</taxon>
        <taxon>Arthropoda</taxon>
        <taxon>Hexapoda</taxon>
        <taxon>Insecta</taxon>
        <taxon>Pterygota</taxon>
        <taxon>Neoptera</taxon>
        <taxon>Endopterygota</taxon>
        <taxon>Hymenoptera</taxon>
        <taxon>Apocrita</taxon>
        <taxon>Aculeata</taxon>
        <taxon>Vespoidea</taxon>
        <taxon>Vespidae</taxon>
        <taxon>Eumeninae</taxon>
        <taxon>Odynerus</taxon>
    </lineage>
</organism>
<dbReference type="EMBL" id="JAIFRP010000046">
    <property type="protein sequence ID" value="KAK2580788.1"/>
    <property type="molecule type" value="Genomic_DNA"/>
</dbReference>
<dbReference type="Proteomes" id="UP001258017">
    <property type="component" value="Unassembled WGS sequence"/>
</dbReference>
<protein>
    <submittedName>
        <fullName evidence="1">Uncharacterized protein</fullName>
    </submittedName>
</protein>
<name>A0AAD9VN60_9HYME</name>
<reference evidence="1" key="2">
    <citation type="journal article" date="2023" name="Commun. Biol.">
        <title>Intrasexual cuticular hydrocarbon dimorphism in a wasp sheds light on hydrocarbon biosynthesis genes in Hymenoptera.</title>
        <authorList>
            <person name="Moris V.C."/>
            <person name="Podsiadlowski L."/>
            <person name="Martin S."/>
            <person name="Oeyen J.P."/>
            <person name="Donath A."/>
            <person name="Petersen M."/>
            <person name="Wilbrandt J."/>
            <person name="Misof B."/>
            <person name="Liedtke D."/>
            <person name="Thamm M."/>
            <person name="Scheiner R."/>
            <person name="Schmitt T."/>
            <person name="Niehuis O."/>
        </authorList>
    </citation>
    <scope>NUCLEOTIDE SEQUENCE</scope>
    <source>
        <strain evidence="1">GBR_01_08_01A</strain>
    </source>
</reference>
<reference evidence="1" key="1">
    <citation type="submission" date="2021-08" db="EMBL/GenBank/DDBJ databases">
        <authorList>
            <person name="Misof B."/>
            <person name="Oliver O."/>
            <person name="Podsiadlowski L."/>
            <person name="Donath A."/>
            <person name="Peters R."/>
            <person name="Mayer C."/>
            <person name="Rust J."/>
            <person name="Gunkel S."/>
            <person name="Lesny P."/>
            <person name="Martin S."/>
            <person name="Oeyen J.P."/>
            <person name="Petersen M."/>
            <person name="Panagiotis P."/>
            <person name="Wilbrandt J."/>
            <person name="Tanja T."/>
        </authorList>
    </citation>
    <scope>NUCLEOTIDE SEQUENCE</scope>
    <source>
        <strain evidence="1">GBR_01_08_01A</strain>
        <tissue evidence="1">Thorax + abdomen</tissue>
    </source>
</reference>
<evidence type="ECO:0000313" key="2">
    <source>
        <dbReference type="Proteomes" id="UP001258017"/>
    </source>
</evidence>
<evidence type="ECO:0000313" key="1">
    <source>
        <dbReference type="EMBL" id="KAK2580788.1"/>
    </source>
</evidence>
<keyword evidence="2" id="KW-1185">Reference proteome</keyword>
<accession>A0AAD9VN60</accession>
<dbReference type="AlphaFoldDB" id="A0AAD9VN60"/>
<sequence>MITYEKLDVELQVVVPVVNFSSTDILHRTYELDFSGDARYAVLALRSTFVETLVKLPSKFGSERMSRLLQAVNAEKIAKNVYSIDNTKLSVYAMIEVLSSTSVRVSAKTASHLKLILCTLEYEVSIPVTSAEEESCIEAAKALIEELETYLGDPDLARMQRARIKSDLLIP</sequence>